<evidence type="ECO:0000256" key="1">
    <source>
        <dbReference type="SAM" id="MobiDB-lite"/>
    </source>
</evidence>
<organism evidence="2 3">
    <name type="scientific">Golovinomyces cichoracearum</name>
    <dbReference type="NCBI Taxonomy" id="62708"/>
    <lineage>
        <taxon>Eukaryota</taxon>
        <taxon>Fungi</taxon>
        <taxon>Dikarya</taxon>
        <taxon>Ascomycota</taxon>
        <taxon>Pezizomycotina</taxon>
        <taxon>Leotiomycetes</taxon>
        <taxon>Erysiphales</taxon>
        <taxon>Erysiphaceae</taxon>
        <taxon>Golovinomyces</taxon>
    </lineage>
</organism>
<proteinExistence type="predicted"/>
<comment type="caution">
    <text evidence="2">The sequence shown here is derived from an EMBL/GenBank/DDBJ whole genome shotgun (WGS) entry which is preliminary data.</text>
</comment>
<evidence type="ECO:0000313" key="3">
    <source>
        <dbReference type="Proteomes" id="UP000285405"/>
    </source>
</evidence>
<dbReference type="Proteomes" id="UP000285405">
    <property type="component" value="Unassembled WGS sequence"/>
</dbReference>
<gene>
    <name evidence="2" type="ORF">GcC1_086019</name>
</gene>
<dbReference type="AlphaFoldDB" id="A0A420IHX6"/>
<protein>
    <submittedName>
        <fullName evidence="2">Uncharacterized protein</fullName>
    </submittedName>
</protein>
<dbReference type="EMBL" id="MCBR01008642">
    <property type="protein sequence ID" value="RKF74156.1"/>
    <property type="molecule type" value="Genomic_DNA"/>
</dbReference>
<sequence length="52" mass="6006">MTKMNTTMPSVPTSPPHTGNTYVEQQYTLRACNRDYRRSVSKRAPLQHLVEL</sequence>
<name>A0A420IHX6_9PEZI</name>
<feature type="non-terminal residue" evidence="2">
    <location>
        <position position="52"/>
    </location>
</feature>
<reference evidence="2 3" key="1">
    <citation type="journal article" date="2018" name="BMC Genomics">
        <title>Comparative genome analyses reveal sequence features reflecting distinct modes of host-adaptation between dicot and monocot powdery mildew.</title>
        <authorList>
            <person name="Wu Y."/>
            <person name="Ma X."/>
            <person name="Pan Z."/>
            <person name="Kale S.D."/>
            <person name="Song Y."/>
            <person name="King H."/>
            <person name="Zhang Q."/>
            <person name="Presley C."/>
            <person name="Deng X."/>
            <person name="Wei C.I."/>
            <person name="Xiao S."/>
        </authorList>
    </citation>
    <scope>NUCLEOTIDE SEQUENCE [LARGE SCALE GENOMIC DNA]</scope>
    <source>
        <strain evidence="2">UCSC1</strain>
    </source>
</reference>
<feature type="region of interest" description="Disordered" evidence="1">
    <location>
        <begin position="1"/>
        <end position="21"/>
    </location>
</feature>
<accession>A0A420IHX6</accession>
<evidence type="ECO:0000313" key="2">
    <source>
        <dbReference type="EMBL" id="RKF74156.1"/>
    </source>
</evidence>